<dbReference type="Proteomes" id="UP000272942">
    <property type="component" value="Unassembled WGS sequence"/>
</dbReference>
<organism evidence="4">
    <name type="scientific">Echinostoma caproni</name>
    <dbReference type="NCBI Taxonomy" id="27848"/>
    <lineage>
        <taxon>Eukaryota</taxon>
        <taxon>Metazoa</taxon>
        <taxon>Spiralia</taxon>
        <taxon>Lophotrochozoa</taxon>
        <taxon>Platyhelminthes</taxon>
        <taxon>Trematoda</taxon>
        <taxon>Digenea</taxon>
        <taxon>Plagiorchiida</taxon>
        <taxon>Echinostomata</taxon>
        <taxon>Echinostomatoidea</taxon>
        <taxon>Echinostomatidae</taxon>
        <taxon>Echinostoma</taxon>
    </lineage>
</organism>
<reference evidence="4" key="1">
    <citation type="submission" date="2016-06" db="UniProtKB">
        <authorList>
            <consortium name="WormBaseParasite"/>
        </authorList>
    </citation>
    <scope>IDENTIFICATION</scope>
</reference>
<dbReference type="WBParaSite" id="ECPE_0000574301-mRNA-1">
    <property type="protein sequence ID" value="ECPE_0000574301-mRNA-1"/>
    <property type="gene ID" value="ECPE_0000574301"/>
</dbReference>
<accession>A0A183AFJ5</accession>
<feature type="region of interest" description="Disordered" evidence="1">
    <location>
        <begin position="14"/>
        <end position="72"/>
    </location>
</feature>
<name>A0A183AFJ5_9TREM</name>
<evidence type="ECO:0000256" key="1">
    <source>
        <dbReference type="SAM" id="MobiDB-lite"/>
    </source>
</evidence>
<evidence type="ECO:0000313" key="4">
    <source>
        <dbReference type="WBParaSite" id="ECPE_0000574301-mRNA-1"/>
    </source>
</evidence>
<proteinExistence type="predicted"/>
<evidence type="ECO:0000313" key="2">
    <source>
        <dbReference type="EMBL" id="VDP76378.1"/>
    </source>
</evidence>
<gene>
    <name evidence="2" type="ORF">ECPE_LOCUS5731</name>
</gene>
<reference evidence="2 3" key="2">
    <citation type="submission" date="2018-11" db="EMBL/GenBank/DDBJ databases">
        <authorList>
            <consortium name="Pathogen Informatics"/>
        </authorList>
    </citation>
    <scope>NUCLEOTIDE SEQUENCE [LARGE SCALE GENOMIC DNA]</scope>
    <source>
        <strain evidence="2 3">Egypt</strain>
    </source>
</reference>
<evidence type="ECO:0000313" key="3">
    <source>
        <dbReference type="Proteomes" id="UP000272942"/>
    </source>
</evidence>
<keyword evidence="3" id="KW-1185">Reference proteome</keyword>
<sequence length="72" mass="7582">MVVAGDLNAQVGSLDDTALHGNHQPPHSAELKSTRSPLATASEVPVKTATPIGQHPWTQTMPCNEPDAPCAW</sequence>
<protein>
    <submittedName>
        <fullName evidence="2 4">Uncharacterized protein</fullName>
    </submittedName>
</protein>
<dbReference type="AlphaFoldDB" id="A0A183AFJ5"/>
<dbReference type="EMBL" id="UZAN01042604">
    <property type="protein sequence ID" value="VDP76378.1"/>
    <property type="molecule type" value="Genomic_DNA"/>
</dbReference>